<organism evidence="3 4">
    <name type="scientific">Ophiobolus disseminans</name>
    <dbReference type="NCBI Taxonomy" id="1469910"/>
    <lineage>
        <taxon>Eukaryota</taxon>
        <taxon>Fungi</taxon>
        <taxon>Dikarya</taxon>
        <taxon>Ascomycota</taxon>
        <taxon>Pezizomycotina</taxon>
        <taxon>Dothideomycetes</taxon>
        <taxon>Pleosporomycetidae</taxon>
        <taxon>Pleosporales</taxon>
        <taxon>Pleosporineae</taxon>
        <taxon>Phaeosphaeriaceae</taxon>
        <taxon>Ophiobolus</taxon>
    </lineage>
</organism>
<feature type="signal peptide" evidence="2">
    <location>
        <begin position="1"/>
        <end position="19"/>
    </location>
</feature>
<keyword evidence="2" id="KW-0732">Signal</keyword>
<feature type="chain" id="PRO_5025648136" description="Fungal N-terminal domain-containing protein" evidence="2">
    <location>
        <begin position="20"/>
        <end position="230"/>
    </location>
</feature>
<protein>
    <recommendedName>
        <fullName evidence="5">Fungal N-terminal domain-containing protein</fullName>
    </recommendedName>
</protein>
<name>A0A6A6ZQG8_9PLEO</name>
<dbReference type="AlphaFoldDB" id="A0A6A6ZQG8"/>
<dbReference type="OrthoDB" id="3045089at2759"/>
<evidence type="ECO:0000256" key="2">
    <source>
        <dbReference type="SAM" id="SignalP"/>
    </source>
</evidence>
<proteinExistence type="predicted"/>
<evidence type="ECO:0000256" key="1">
    <source>
        <dbReference type="SAM" id="MobiDB-lite"/>
    </source>
</evidence>
<evidence type="ECO:0000313" key="3">
    <source>
        <dbReference type="EMBL" id="KAF2823312.1"/>
    </source>
</evidence>
<evidence type="ECO:0008006" key="5">
    <source>
        <dbReference type="Google" id="ProtNLM"/>
    </source>
</evidence>
<dbReference type="EMBL" id="MU006232">
    <property type="protein sequence ID" value="KAF2823312.1"/>
    <property type="molecule type" value="Genomic_DNA"/>
</dbReference>
<keyword evidence="4" id="KW-1185">Reference proteome</keyword>
<dbReference type="PANTHER" id="PTHR36167">
    <property type="entry name" value="C2H2 FINGER DOMAIN TRANSCRIPTION FACTOR (EUROFUNG)-RELATED"/>
    <property type="match status" value="1"/>
</dbReference>
<feature type="region of interest" description="Disordered" evidence="1">
    <location>
        <begin position="171"/>
        <end position="230"/>
    </location>
</feature>
<accession>A0A6A6ZQG8</accession>
<dbReference type="Proteomes" id="UP000799424">
    <property type="component" value="Unassembled WGS sequence"/>
</dbReference>
<dbReference type="GO" id="GO:0006355">
    <property type="term" value="P:regulation of DNA-templated transcription"/>
    <property type="evidence" value="ECO:0007669"/>
    <property type="project" value="InterPro"/>
</dbReference>
<dbReference type="PANTHER" id="PTHR36167:SF3">
    <property type="entry name" value="C2H2 FINGER DOMAIN TRANSCRIPTION FACTOR (EUROFUNG)-RELATED"/>
    <property type="match status" value="1"/>
</dbReference>
<evidence type="ECO:0000313" key="4">
    <source>
        <dbReference type="Proteomes" id="UP000799424"/>
    </source>
</evidence>
<reference evidence="3" key="1">
    <citation type="journal article" date="2020" name="Stud. Mycol.">
        <title>101 Dothideomycetes genomes: a test case for predicting lifestyles and emergence of pathogens.</title>
        <authorList>
            <person name="Haridas S."/>
            <person name="Albert R."/>
            <person name="Binder M."/>
            <person name="Bloem J."/>
            <person name="Labutti K."/>
            <person name="Salamov A."/>
            <person name="Andreopoulos B."/>
            <person name="Baker S."/>
            <person name="Barry K."/>
            <person name="Bills G."/>
            <person name="Bluhm B."/>
            <person name="Cannon C."/>
            <person name="Castanera R."/>
            <person name="Culley D."/>
            <person name="Daum C."/>
            <person name="Ezra D."/>
            <person name="Gonzalez J."/>
            <person name="Henrissat B."/>
            <person name="Kuo A."/>
            <person name="Liang C."/>
            <person name="Lipzen A."/>
            <person name="Lutzoni F."/>
            <person name="Magnuson J."/>
            <person name="Mondo S."/>
            <person name="Nolan M."/>
            <person name="Ohm R."/>
            <person name="Pangilinan J."/>
            <person name="Park H.-J."/>
            <person name="Ramirez L."/>
            <person name="Alfaro M."/>
            <person name="Sun H."/>
            <person name="Tritt A."/>
            <person name="Yoshinaga Y."/>
            <person name="Zwiers L.-H."/>
            <person name="Turgeon B."/>
            <person name="Goodwin S."/>
            <person name="Spatafora J."/>
            <person name="Crous P."/>
            <person name="Grigoriev I."/>
        </authorList>
    </citation>
    <scope>NUCLEOTIDE SEQUENCE</scope>
    <source>
        <strain evidence="3">CBS 113818</strain>
    </source>
</reference>
<dbReference type="InterPro" id="IPR039327">
    <property type="entry name" value="CON7-like"/>
</dbReference>
<sequence>MTGLLSIIASAIAIANSAATVSRALFDVVESIKNARKEIACIVQQLSFLSSSLHVLAEFISSQQDLYRPALYKNTSLILGQYRKVDDELKKLLETPRALARLSWCVTKTKAKSLLKEIETIKTLLTLEVNIIQLAREEVRRPLSATRPAEDKWTESVLKWVREVKPSEMDFDQWDEEYSSDNTDDDDFESAEEESVIVEPAPAYRTSRPYNHQTEQGDDSSDNTPPTPRP</sequence>
<gene>
    <name evidence="3" type="ORF">CC86DRAFT_409231</name>
</gene>
<feature type="compositionally biased region" description="Acidic residues" evidence="1">
    <location>
        <begin position="171"/>
        <end position="196"/>
    </location>
</feature>